<gene>
    <name evidence="5" type="ORF">H9753_15250</name>
</gene>
<dbReference type="PROSITE" id="PS00041">
    <property type="entry name" value="HTH_ARAC_FAMILY_1"/>
    <property type="match status" value="1"/>
</dbReference>
<comment type="caution">
    <text evidence="5">The sequence shown here is derived from an EMBL/GenBank/DDBJ whole genome shotgun (WGS) entry which is preliminary data.</text>
</comment>
<dbReference type="InterPro" id="IPR018062">
    <property type="entry name" value="HTH_AraC-typ_CS"/>
</dbReference>
<reference evidence="5" key="2">
    <citation type="submission" date="2021-04" db="EMBL/GenBank/DDBJ databases">
        <authorList>
            <person name="Gilroy R."/>
        </authorList>
    </citation>
    <scope>NUCLEOTIDE SEQUENCE</scope>
    <source>
        <strain evidence="5">ChiBcec2-3848</strain>
    </source>
</reference>
<name>A0A9D2TDP8_9FIRM</name>
<dbReference type="SMART" id="SM00342">
    <property type="entry name" value="HTH_ARAC"/>
    <property type="match status" value="1"/>
</dbReference>
<dbReference type="GO" id="GO:0003700">
    <property type="term" value="F:DNA-binding transcription factor activity"/>
    <property type="evidence" value="ECO:0007669"/>
    <property type="project" value="InterPro"/>
</dbReference>
<evidence type="ECO:0000256" key="2">
    <source>
        <dbReference type="ARBA" id="ARBA00023125"/>
    </source>
</evidence>
<dbReference type="PRINTS" id="PR00032">
    <property type="entry name" value="HTHARAC"/>
</dbReference>
<accession>A0A9D2TDP8</accession>
<evidence type="ECO:0000256" key="1">
    <source>
        <dbReference type="ARBA" id="ARBA00023015"/>
    </source>
</evidence>
<keyword evidence="2" id="KW-0238">DNA-binding</keyword>
<organism evidence="5 6">
    <name type="scientific">Candidatus Blautia merdavium</name>
    <dbReference type="NCBI Taxonomy" id="2838494"/>
    <lineage>
        <taxon>Bacteria</taxon>
        <taxon>Bacillati</taxon>
        <taxon>Bacillota</taxon>
        <taxon>Clostridia</taxon>
        <taxon>Lachnospirales</taxon>
        <taxon>Lachnospiraceae</taxon>
        <taxon>Blautia</taxon>
    </lineage>
</organism>
<evidence type="ECO:0000313" key="5">
    <source>
        <dbReference type="EMBL" id="HJC64948.1"/>
    </source>
</evidence>
<sequence>MRLFSNDAFDYLDQKTKKILMETRESFIPHTPYIYEKNMLAAVRQGDLELTLKCNRLMENAGKAGTLSKDPLQQSKILFISHITMLTRAAMDAGVAEDLAYAMSDSYIQTALDCTSPRQVQALTDRSIRDFVGAVRHQKNSPPYSRATRKAVNYIHSHLQEKITLKELADAAALSPGRFSHLFREETGLSPMAYVRKEKMETARTMLLYSEYKLSEISTILGFSSESHFIRTFKEYFGTTPGKLQS</sequence>
<dbReference type="PANTHER" id="PTHR46796">
    <property type="entry name" value="HTH-TYPE TRANSCRIPTIONAL ACTIVATOR RHAS-RELATED"/>
    <property type="match status" value="1"/>
</dbReference>
<keyword evidence="1" id="KW-0805">Transcription regulation</keyword>
<evidence type="ECO:0000313" key="6">
    <source>
        <dbReference type="Proteomes" id="UP000823886"/>
    </source>
</evidence>
<dbReference type="Proteomes" id="UP000823886">
    <property type="component" value="Unassembled WGS sequence"/>
</dbReference>
<dbReference type="Pfam" id="PF12833">
    <property type="entry name" value="HTH_18"/>
    <property type="match status" value="1"/>
</dbReference>
<dbReference type="Gene3D" id="1.10.10.60">
    <property type="entry name" value="Homeodomain-like"/>
    <property type="match status" value="2"/>
</dbReference>
<dbReference type="GO" id="GO:0043565">
    <property type="term" value="F:sequence-specific DNA binding"/>
    <property type="evidence" value="ECO:0007669"/>
    <property type="project" value="InterPro"/>
</dbReference>
<dbReference type="PANTHER" id="PTHR46796:SF6">
    <property type="entry name" value="ARAC SUBFAMILY"/>
    <property type="match status" value="1"/>
</dbReference>
<feature type="domain" description="HTH araC/xylS-type" evidence="4">
    <location>
        <begin position="149"/>
        <end position="246"/>
    </location>
</feature>
<evidence type="ECO:0000259" key="4">
    <source>
        <dbReference type="PROSITE" id="PS01124"/>
    </source>
</evidence>
<dbReference type="PROSITE" id="PS01124">
    <property type="entry name" value="HTH_ARAC_FAMILY_2"/>
    <property type="match status" value="1"/>
</dbReference>
<dbReference type="InterPro" id="IPR050204">
    <property type="entry name" value="AraC_XylS_family_regulators"/>
</dbReference>
<keyword evidence="3" id="KW-0804">Transcription</keyword>
<dbReference type="InterPro" id="IPR018060">
    <property type="entry name" value="HTH_AraC"/>
</dbReference>
<dbReference type="AlphaFoldDB" id="A0A9D2TDP8"/>
<proteinExistence type="predicted"/>
<reference evidence="5" key="1">
    <citation type="journal article" date="2021" name="PeerJ">
        <title>Extensive microbial diversity within the chicken gut microbiome revealed by metagenomics and culture.</title>
        <authorList>
            <person name="Gilroy R."/>
            <person name="Ravi A."/>
            <person name="Getino M."/>
            <person name="Pursley I."/>
            <person name="Horton D.L."/>
            <person name="Alikhan N.F."/>
            <person name="Baker D."/>
            <person name="Gharbi K."/>
            <person name="Hall N."/>
            <person name="Watson M."/>
            <person name="Adriaenssens E.M."/>
            <person name="Foster-Nyarko E."/>
            <person name="Jarju S."/>
            <person name="Secka A."/>
            <person name="Antonio M."/>
            <person name="Oren A."/>
            <person name="Chaudhuri R.R."/>
            <person name="La Ragione R."/>
            <person name="Hildebrand F."/>
            <person name="Pallen M.J."/>
        </authorList>
    </citation>
    <scope>NUCLEOTIDE SEQUENCE</scope>
    <source>
        <strain evidence="5">ChiBcec2-3848</strain>
    </source>
</reference>
<dbReference type="SUPFAM" id="SSF46689">
    <property type="entry name" value="Homeodomain-like"/>
    <property type="match status" value="2"/>
</dbReference>
<dbReference type="InterPro" id="IPR020449">
    <property type="entry name" value="Tscrpt_reg_AraC-type_HTH"/>
</dbReference>
<dbReference type="EMBL" id="DWVZ01000220">
    <property type="protein sequence ID" value="HJC64948.1"/>
    <property type="molecule type" value="Genomic_DNA"/>
</dbReference>
<protein>
    <submittedName>
        <fullName evidence="5">Helix-turn-helix domain-containing protein</fullName>
    </submittedName>
</protein>
<evidence type="ECO:0000256" key="3">
    <source>
        <dbReference type="ARBA" id="ARBA00023163"/>
    </source>
</evidence>
<dbReference type="InterPro" id="IPR009057">
    <property type="entry name" value="Homeodomain-like_sf"/>
</dbReference>